<evidence type="ECO:0000313" key="3">
    <source>
        <dbReference type="Proteomes" id="UP001054945"/>
    </source>
</evidence>
<feature type="region of interest" description="Disordered" evidence="1">
    <location>
        <begin position="73"/>
        <end position="100"/>
    </location>
</feature>
<name>A0AAV4N6Z5_CAEEX</name>
<accession>A0AAV4N6Z5</accession>
<keyword evidence="3" id="KW-1185">Reference proteome</keyword>
<dbReference type="AlphaFoldDB" id="A0AAV4N6Z5"/>
<evidence type="ECO:0000256" key="1">
    <source>
        <dbReference type="SAM" id="MobiDB-lite"/>
    </source>
</evidence>
<dbReference type="EMBL" id="BPLR01020477">
    <property type="protein sequence ID" value="GIX79272.1"/>
    <property type="molecule type" value="Genomic_DNA"/>
</dbReference>
<sequence length="128" mass="14516">MNSDDDTIDDPNFYHQMVQMGYQSADEETLEDSTQNENPDIEYLWSESQQPNKKRKLQSSWVATKKEIGIPQEIGTTNVGTHMEEKGKHTKSANNVAPKTNQKRTKVLCSTCKGSIVFSSLFYVVLPE</sequence>
<feature type="region of interest" description="Disordered" evidence="1">
    <location>
        <begin position="1"/>
        <end position="57"/>
    </location>
</feature>
<comment type="caution">
    <text evidence="2">The sequence shown here is derived from an EMBL/GenBank/DDBJ whole genome shotgun (WGS) entry which is preliminary data.</text>
</comment>
<gene>
    <name evidence="2" type="ORF">CEXT_714251</name>
</gene>
<dbReference type="Proteomes" id="UP001054945">
    <property type="component" value="Unassembled WGS sequence"/>
</dbReference>
<protein>
    <submittedName>
        <fullName evidence="2">Uncharacterized protein</fullName>
    </submittedName>
</protein>
<proteinExistence type="predicted"/>
<organism evidence="2 3">
    <name type="scientific">Caerostris extrusa</name>
    <name type="common">Bark spider</name>
    <name type="synonym">Caerostris bankana</name>
    <dbReference type="NCBI Taxonomy" id="172846"/>
    <lineage>
        <taxon>Eukaryota</taxon>
        <taxon>Metazoa</taxon>
        <taxon>Ecdysozoa</taxon>
        <taxon>Arthropoda</taxon>
        <taxon>Chelicerata</taxon>
        <taxon>Arachnida</taxon>
        <taxon>Araneae</taxon>
        <taxon>Araneomorphae</taxon>
        <taxon>Entelegynae</taxon>
        <taxon>Araneoidea</taxon>
        <taxon>Araneidae</taxon>
        <taxon>Caerostris</taxon>
    </lineage>
</organism>
<reference evidence="2 3" key="1">
    <citation type="submission" date="2021-06" db="EMBL/GenBank/DDBJ databases">
        <title>Caerostris extrusa draft genome.</title>
        <authorList>
            <person name="Kono N."/>
            <person name="Arakawa K."/>
        </authorList>
    </citation>
    <scope>NUCLEOTIDE SEQUENCE [LARGE SCALE GENOMIC DNA]</scope>
</reference>
<evidence type="ECO:0000313" key="2">
    <source>
        <dbReference type="EMBL" id="GIX79272.1"/>
    </source>
</evidence>